<keyword evidence="6" id="KW-1185">Reference proteome</keyword>
<evidence type="ECO:0000313" key="6">
    <source>
        <dbReference type="Proteomes" id="UP000306196"/>
    </source>
</evidence>
<evidence type="ECO:0000256" key="2">
    <source>
        <dbReference type="PIRNR" id="PIRNR036893"/>
    </source>
</evidence>
<comment type="caution">
    <text evidence="5">The sequence shown here is derived from an EMBL/GenBank/DDBJ whole genome shotgun (WGS) entry which is preliminary data.</text>
</comment>
<evidence type="ECO:0000259" key="4">
    <source>
        <dbReference type="Pfam" id="PF08212"/>
    </source>
</evidence>
<dbReference type="Gene3D" id="2.40.128.20">
    <property type="match status" value="1"/>
</dbReference>
<organism evidence="5 6">
    <name type="scientific">Phragmitibacter flavus</name>
    <dbReference type="NCBI Taxonomy" id="2576071"/>
    <lineage>
        <taxon>Bacteria</taxon>
        <taxon>Pseudomonadati</taxon>
        <taxon>Verrucomicrobiota</taxon>
        <taxon>Verrucomicrobiia</taxon>
        <taxon>Verrucomicrobiales</taxon>
        <taxon>Verrucomicrobiaceae</taxon>
        <taxon>Phragmitibacter</taxon>
    </lineage>
</organism>
<dbReference type="InterPro" id="IPR047202">
    <property type="entry name" value="Lipocalin_Blc-like_dom"/>
</dbReference>
<feature type="lipid moiety-binding region" description="S-diacylglycerol cysteine" evidence="3">
    <location>
        <position position="34"/>
    </location>
</feature>
<evidence type="ECO:0000313" key="5">
    <source>
        <dbReference type="EMBL" id="TLD71505.1"/>
    </source>
</evidence>
<dbReference type="InterPro" id="IPR022271">
    <property type="entry name" value="Lipocalin_ApoD"/>
</dbReference>
<dbReference type="PRINTS" id="PR01171">
    <property type="entry name" value="BCTLIPOCALIN"/>
</dbReference>
<dbReference type="InterPro" id="IPR012674">
    <property type="entry name" value="Calycin"/>
</dbReference>
<dbReference type="PANTHER" id="PTHR10612:SF34">
    <property type="entry name" value="APOLIPOPROTEIN D"/>
    <property type="match status" value="1"/>
</dbReference>
<dbReference type="CDD" id="cd19438">
    <property type="entry name" value="lipocalin_Blc-like"/>
    <property type="match status" value="1"/>
</dbReference>
<dbReference type="Proteomes" id="UP000306196">
    <property type="component" value="Unassembled WGS sequence"/>
</dbReference>
<dbReference type="Pfam" id="PF08212">
    <property type="entry name" value="Lipocalin_2"/>
    <property type="match status" value="1"/>
</dbReference>
<proteinExistence type="inferred from homology"/>
<comment type="similarity">
    <text evidence="1 2">Belongs to the calycin superfamily. Lipocalin family.</text>
</comment>
<keyword evidence="2" id="KW-0732">Signal</keyword>
<dbReference type="EMBL" id="VAUV01000005">
    <property type="protein sequence ID" value="TLD71505.1"/>
    <property type="molecule type" value="Genomic_DNA"/>
</dbReference>
<gene>
    <name evidence="5" type="ORF">FEM03_08250</name>
</gene>
<reference evidence="5 6" key="1">
    <citation type="submission" date="2019-05" db="EMBL/GenBank/DDBJ databases">
        <title>Verrucobacter flavum gen. nov., sp. nov. a new member of the family Verrucomicrobiaceae.</title>
        <authorList>
            <person name="Szuroczki S."/>
            <person name="Abbaszade G."/>
            <person name="Szabo A."/>
            <person name="Felfoldi T."/>
            <person name="Schumann P."/>
            <person name="Boka K."/>
            <person name="Keki Z."/>
            <person name="Toumi M."/>
            <person name="Toth E."/>
        </authorList>
    </citation>
    <scope>NUCLEOTIDE SEQUENCE [LARGE SCALE GENOMIC DNA]</scope>
    <source>
        <strain evidence="5 6">MG-N-17</strain>
    </source>
</reference>
<name>A0A5R8KHP5_9BACT</name>
<sequence>MTMSHCPSPTRRSTSSFLLNSLLASLSLLLLANCTSAMKKSAPPATVDHVDLPRYMGDWYVIAHVPYSLEKGKVGTLDRYAMRPDGKIDNIFLFRKETLDAPLEDWKGVAWVHNKKTNAEWRVQFLWPLRNAYLILDLDKDYQWSAVGLPNRKLVWILSRETTLPDDVYQGIVNRLAEKGYPTSKLAKVPQLP</sequence>
<dbReference type="AlphaFoldDB" id="A0A5R8KHP5"/>
<dbReference type="InterPro" id="IPR000566">
    <property type="entry name" value="Lipocln_cytosolic_FA-bd_dom"/>
</dbReference>
<feature type="lipid moiety-binding region" description="N-palmitoyl cysteine" evidence="3">
    <location>
        <position position="34"/>
    </location>
</feature>
<dbReference type="PANTHER" id="PTHR10612">
    <property type="entry name" value="APOLIPOPROTEIN D"/>
    <property type="match status" value="1"/>
</dbReference>
<evidence type="ECO:0000256" key="3">
    <source>
        <dbReference type="PIRSR" id="PIRSR036893-52"/>
    </source>
</evidence>
<feature type="chain" id="PRO_5024527255" evidence="2">
    <location>
        <begin position="33"/>
        <end position="193"/>
    </location>
</feature>
<dbReference type="OrthoDB" id="9793905at2"/>
<dbReference type="SUPFAM" id="SSF50814">
    <property type="entry name" value="Lipocalins"/>
    <property type="match status" value="1"/>
</dbReference>
<keyword evidence="3" id="KW-0449">Lipoprotein</keyword>
<accession>A0A5R8KHP5</accession>
<evidence type="ECO:0000256" key="1">
    <source>
        <dbReference type="ARBA" id="ARBA00006889"/>
    </source>
</evidence>
<dbReference type="PIRSF" id="PIRSF036893">
    <property type="entry name" value="Lipocalin_ApoD"/>
    <property type="match status" value="1"/>
</dbReference>
<dbReference type="InterPro" id="IPR002446">
    <property type="entry name" value="Lipocalin_bac"/>
</dbReference>
<protein>
    <submittedName>
        <fullName evidence="5">Lipocalin family protein</fullName>
    </submittedName>
</protein>
<keyword evidence="3" id="KW-0564">Palmitate</keyword>
<dbReference type="GO" id="GO:0006950">
    <property type="term" value="P:response to stress"/>
    <property type="evidence" value="ECO:0007669"/>
    <property type="project" value="UniProtKB-ARBA"/>
</dbReference>
<feature type="signal peptide" evidence="2">
    <location>
        <begin position="1"/>
        <end position="32"/>
    </location>
</feature>
<feature type="domain" description="Lipocalin/cytosolic fatty-acid binding" evidence="4">
    <location>
        <begin position="50"/>
        <end position="191"/>
    </location>
</feature>